<dbReference type="Proteomes" id="UP000567795">
    <property type="component" value="Unassembled WGS sequence"/>
</dbReference>
<protein>
    <recommendedName>
        <fullName evidence="5">ATP-binding protein</fullName>
    </recommendedName>
</protein>
<feature type="compositionally biased region" description="Low complexity" evidence="1">
    <location>
        <begin position="205"/>
        <end position="219"/>
    </location>
</feature>
<evidence type="ECO:0000313" key="3">
    <source>
        <dbReference type="EMBL" id="NYI08011.1"/>
    </source>
</evidence>
<evidence type="ECO:0000256" key="2">
    <source>
        <dbReference type="SAM" id="SignalP"/>
    </source>
</evidence>
<feature type="region of interest" description="Disordered" evidence="1">
    <location>
        <begin position="205"/>
        <end position="224"/>
    </location>
</feature>
<gene>
    <name evidence="3" type="ORF">FHU37_005040</name>
</gene>
<evidence type="ECO:0000313" key="4">
    <source>
        <dbReference type="Proteomes" id="UP000567795"/>
    </source>
</evidence>
<name>A0A853ABN9_9ACTN</name>
<sequence length="238" mass="22236">MKSTKIKAAGVVALGAAIAATAAGAAHAAPGLQLPQVAEGNSGDVNGMPVEQLNLSRVLPGTEAATNTTSTTLGETTALLPATLDAATPMRHYDPNSPASAPEQAQQIADMTSAAIAENQQRSVPGDAPAAPSAPSGSASSVVPNLSAVPGANAVGPATGAVTGAVPGAGDLTGAAGAVTSAGAQERVLPGLPGADLLGGMLGGASASGQAEQGGQSSAVPGLGGLSGLSGLTGGLGL</sequence>
<accession>A0A853ABN9</accession>
<keyword evidence="2" id="KW-0732">Signal</keyword>
<feature type="compositionally biased region" description="Polar residues" evidence="1">
    <location>
        <begin position="97"/>
        <end position="110"/>
    </location>
</feature>
<comment type="caution">
    <text evidence="3">The sequence shown here is derived from an EMBL/GenBank/DDBJ whole genome shotgun (WGS) entry which is preliminary data.</text>
</comment>
<evidence type="ECO:0008006" key="5">
    <source>
        <dbReference type="Google" id="ProtNLM"/>
    </source>
</evidence>
<organism evidence="3 4">
    <name type="scientific">Allostreptomyces psammosilenae</name>
    <dbReference type="NCBI Taxonomy" id="1892865"/>
    <lineage>
        <taxon>Bacteria</taxon>
        <taxon>Bacillati</taxon>
        <taxon>Actinomycetota</taxon>
        <taxon>Actinomycetes</taxon>
        <taxon>Kitasatosporales</taxon>
        <taxon>Streptomycetaceae</taxon>
        <taxon>Allostreptomyces</taxon>
    </lineage>
</organism>
<keyword evidence="4" id="KW-1185">Reference proteome</keyword>
<dbReference type="AlphaFoldDB" id="A0A853ABN9"/>
<dbReference type="EMBL" id="JACBZD010000002">
    <property type="protein sequence ID" value="NYI08011.1"/>
    <property type="molecule type" value="Genomic_DNA"/>
</dbReference>
<reference evidence="3 4" key="1">
    <citation type="submission" date="2020-07" db="EMBL/GenBank/DDBJ databases">
        <title>Sequencing the genomes of 1000 actinobacteria strains.</title>
        <authorList>
            <person name="Klenk H.-P."/>
        </authorList>
    </citation>
    <scope>NUCLEOTIDE SEQUENCE [LARGE SCALE GENOMIC DNA]</scope>
    <source>
        <strain evidence="3 4">DSM 42178</strain>
    </source>
</reference>
<feature type="compositionally biased region" description="Low complexity" evidence="1">
    <location>
        <begin position="123"/>
        <end position="142"/>
    </location>
</feature>
<feature type="region of interest" description="Disordered" evidence="1">
    <location>
        <begin position="88"/>
        <end position="142"/>
    </location>
</feature>
<proteinExistence type="predicted"/>
<dbReference type="RefSeq" id="WP_179816913.1">
    <property type="nucleotide sequence ID" value="NZ_JACBZD010000002.1"/>
</dbReference>
<evidence type="ECO:0000256" key="1">
    <source>
        <dbReference type="SAM" id="MobiDB-lite"/>
    </source>
</evidence>
<feature type="chain" id="PRO_5032617417" description="ATP-binding protein" evidence="2">
    <location>
        <begin position="29"/>
        <end position="238"/>
    </location>
</feature>
<feature type="signal peptide" evidence="2">
    <location>
        <begin position="1"/>
        <end position="28"/>
    </location>
</feature>